<evidence type="ECO:0000256" key="3">
    <source>
        <dbReference type="ARBA" id="ARBA00022741"/>
    </source>
</evidence>
<name>A0A2H6K9W1_9APIC</name>
<evidence type="ECO:0000256" key="4">
    <source>
        <dbReference type="ARBA" id="ARBA00023134"/>
    </source>
</evidence>
<dbReference type="InterPro" id="IPR036726">
    <property type="entry name" value="GTP1_OBG_dom_sf"/>
</dbReference>
<protein>
    <submittedName>
        <fullName evidence="9">GTPase</fullName>
    </submittedName>
</protein>
<dbReference type="AlphaFoldDB" id="A0A2H6K9W1"/>
<dbReference type="Pfam" id="PF01018">
    <property type="entry name" value="GTP1_OBG"/>
    <property type="match status" value="1"/>
</dbReference>
<dbReference type="Pfam" id="PF01926">
    <property type="entry name" value="MMR_HSR1"/>
    <property type="match status" value="2"/>
</dbReference>
<keyword evidence="4" id="KW-0342">GTP-binding</keyword>
<feature type="compositionally biased region" description="Basic and acidic residues" evidence="5">
    <location>
        <begin position="423"/>
        <end position="432"/>
    </location>
</feature>
<evidence type="ECO:0000313" key="10">
    <source>
        <dbReference type="Proteomes" id="UP000236319"/>
    </source>
</evidence>
<dbReference type="InterPro" id="IPR006169">
    <property type="entry name" value="GTP1_OBG_dom"/>
</dbReference>
<sequence>MATHLIQIADIKRSDTAILHRNLHHNHNPGSRIKYSFITPKPIRIASENAAGAYRNSNTYTACDKDDVQPLRFKNGGRLFVLGSYNSDELVSTHRLQSGEDDNSVTAYSDCTAICDTDSQDAPTFIDATDTANDWHETQLVDKCRILAVGGRGGDGCVSFRREKHVPLGGADGGNGGPGGSVYLVCDDAMSNLNPVKQFYIYKAESGKHGLGDRRNGAKGNHRFIPVPPGTHVYSTSGELYAVLQNKGDKLMIVRGGRGGKGNRYYMSKFNPAPYVCERGEAGVTREVILNYKIIGNVALIGKPNSGKSSLLRCLSNARPRVADYAFSTKFPIMGMLDVDEFVDQNEERDHVIGGGESHVVGREDDVTWVGASNSEDVENSSTHSDGFDVDYNINSNDNDNDNDNFIANKPIIADETHEPDELDKSFDKDAMETDPSDAPSSTMMFMYGYRFSPQLDSRIDDARTDSRRQLAGSRTIARVDDSESESTVLRGVHVKRVSPQSVTGNPSESASDTFDGYSSSYESAYDYDHNDTTTYSDDEFEADYDSTDTYDPDRSNGSFDTGENIAEMCDIATDEDASNKRRQLTIADVPGLIEGASAGRGLGHQFLKHIENSNVLAYVVDGSLEDPLTDYHDVRNEVGLYNEALLSRMELILINKIDLIDESRVRELVDQFKQECNHDRVFAISAKTRQNVHEIKKTFASIYQDHTDNPGPIREPMNVSIDDPNDFRKLNPRRFKVEKVAEGEFRISSSYLERKIPMMRFEFRETLDRLRRILRTNRIHYKLRRMGVKAGDTVHVGDMSFYVDELAY</sequence>
<comment type="cofactor">
    <cofactor evidence="1">
        <name>Mg(2+)</name>
        <dbReference type="ChEBI" id="CHEBI:18420"/>
    </cofactor>
</comment>
<dbReference type="InterPro" id="IPR036346">
    <property type="entry name" value="GTP-bd_prot_GTP1/OBG_C_sf"/>
</dbReference>
<evidence type="ECO:0000259" key="6">
    <source>
        <dbReference type="PROSITE" id="PS51710"/>
    </source>
</evidence>
<dbReference type="InterPro" id="IPR045086">
    <property type="entry name" value="OBG_GTPase"/>
</dbReference>
<dbReference type="VEuPathDB" id="PiroplasmaDB:BOVATA_012740"/>
<dbReference type="InterPro" id="IPR015349">
    <property type="entry name" value="OCT_dom"/>
</dbReference>
<dbReference type="SUPFAM" id="SSF102741">
    <property type="entry name" value="Obg GTP-binding protein C-terminal domain"/>
    <property type="match status" value="1"/>
</dbReference>
<feature type="compositionally biased region" description="Acidic residues" evidence="5">
    <location>
        <begin position="537"/>
        <end position="551"/>
    </location>
</feature>
<dbReference type="GO" id="GO:0042254">
    <property type="term" value="P:ribosome biogenesis"/>
    <property type="evidence" value="ECO:0007669"/>
    <property type="project" value="UniProtKB-UniRule"/>
</dbReference>
<proteinExistence type="inferred from homology"/>
<feature type="compositionally biased region" description="Low complexity" evidence="5">
    <location>
        <begin position="516"/>
        <end position="525"/>
    </location>
</feature>
<evidence type="ECO:0000256" key="1">
    <source>
        <dbReference type="ARBA" id="ARBA00001946"/>
    </source>
</evidence>
<keyword evidence="3" id="KW-0547">Nucleotide-binding</keyword>
<dbReference type="SUPFAM" id="SSF52540">
    <property type="entry name" value="P-loop containing nucleoside triphosphate hydrolases"/>
    <property type="match status" value="1"/>
</dbReference>
<dbReference type="Pfam" id="PF09269">
    <property type="entry name" value="DUF1967"/>
    <property type="match status" value="1"/>
</dbReference>
<dbReference type="PANTHER" id="PTHR11702">
    <property type="entry name" value="DEVELOPMENTALLY REGULATED GTP-BINDING PROTEIN-RELATED"/>
    <property type="match status" value="1"/>
</dbReference>
<dbReference type="Proteomes" id="UP000236319">
    <property type="component" value="Unassembled WGS sequence"/>
</dbReference>
<comment type="caution">
    <text evidence="9">The sequence shown here is derived from an EMBL/GenBank/DDBJ whole genome shotgun (WGS) entry which is preliminary data.</text>
</comment>
<dbReference type="NCBIfam" id="TIGR03595">
    <property type="entry name" value="Obg_CgtA_exten"/>
    <property type="match status" value="1"/>
</dbReference>
<feature type="region of interest" description="Disordered" evidence="5">
    <location>
        <begin position="467"/>
        <end position="563"/>
    </location>
</feature>
<dbReference type="PROSITE" id="PS00905">
    <property type="entry name" value="GTP1_OBG"/>
    <property type="match status" value="1"/>
</dbReference>
<evidence type="ECO:0000259" key="8">
    <source>
        <dbReference type="PROSITE" id="PS51883"/>
    </source>
</evidence>
<comment type="similarity">
    <text evidence="2">Belongs to the TRAFAC class OBG-HflX-like GTPase superfamily. OBG GTPase family.</text>
</comment>
<dbReference type="PROSITE" id="PS51710">
    <property type="entry name" value="G_OBG"/>
    <property type="match status" value="1"/>
</dbReference>
<dbReference type="InterPro" id="IPR027417">
    <property type="entry name" value="P-loop_NTPase"/>
</dbReference>
<feature type="region of interest" description="Disordered" evidence="5">
    <location>
        <begin position="412"/>
        <end position="443"/>
    </location>
</feature>
<feature type="domain" description="Obg" evidence="8">
    <location>
        <begin position="138"/>
        <end position="295"/>
    </location>
</feature>
<dbReference type="Gene3D" id="2.70.210.12">
    <property type="entry name" value="GTP1/OBG domain"/>
    <property type="match status" value="1"/>
</dbReference>
<dbReference type="GeneID" id="39873551"/>
<evidence type="ECO:0000256" key="2">
    <source>
        <dbReference type="ARBA" id="ARBA00007699"/>
    </source>
</evidence>
<feature type="domain" description="OCT" evidence="7">
    <location>
        <begin position="728"/>
        <end position="806"/>
    </location>
</feature>
<dbReference type="Gene3D" id="3.40.50.300">
    <property type="entry name" value="P-loop containing nucleotide triphosphate hydrolases"/>
    <property type="match status" value="2"/>
</dbReference>
<dbReference type="GO" id="GO:0005739">
    <property type="term" value="C:mitochondrion"/>
    <property type="evidence" value="ECO:0007669"/>
    <property type="project" value="TreeGrafter"/>
</dbReference>
<dbReference type="PROSITE" id="PS51881">
    <property type="entry name" value="OCT"/>
    <property type="match status" value="1"/>
</dbReference>
<gene>
    <name evidence="9" type="ORF">BOVATA_012740</name>
</gene>
<dbReference type="GO" id="GO:0005525">
    <property type="term" value="F:GTP binding"/>
    <property type="evidence" value="ECO:0007669"/>
    <property type="project" value="UniProtKB-KW"/>
</dbReference>
<evidence type="ECO:0000256" key="5">
    <source>
        <dbReference type="SAM" id="MobiDB-lite"/>
    </source>
</evidence>
<dbReference type="PROSITE" id="PS51883">
    <property type="entry name" value="OBG"/>
    <property type="match status" value="1"/>
</dbReference>
<dbReference type="InterPro" id="IPR031167">
    <property type="entry name" value="G_OBG"/>
</dbReference>
<evidence type="ECO:0000313" key="9">
    <source>
        <dbReference type="EMBL" id="GBE59781.1"/>
    </source>
</evidence>
<dbReference type="PRINTS" id="PR00326">
    <property type="entry name" value="GTP1OBG"/>
</dbReference>
<organism evidence="9 10">
    <name type="scientific">Babesia ovata</name>
    <dbReference type="NCBI Taxonomy" id="189622"/>
    <lineage>
        <taxon>Eukaryota</taxon>
        <taxon>Sar</taxon>
        <taxon>Alveolata</taxon>
        <taxon>Apicomplexa</taxon>
        <taxon>Aconoidasida</taxon>
        <taxon>Piroplasmida</taxon>
        <taxon>Babesiidae</taxon>
        <taxon>Babesia</taxon>
    </lineage>
</organism>
<reference evidence="9 10" key="1">
    <citation type="journal article" date="2017" name="BMC Genomics">
        <title>Whole-genome assembly of Babesia ovata and comparative genomics between closely related pathogens.</title>
        <authorList>
            <person name="Yamagishi J."/>
            <person name="Asada M."/>
            <person name="Hakimi H."/>
            <person name="Tanaka T.Q."/>
            <person name="Sugimoto C."/>
            <person name="Kawazu S."/>
        </authorList>
    </citation>
    <scope>NUCLEOTIDE SEQUENCE [LARGE SCALE GENOMIC DNA]</scope>
    <source>
        <strain evidence="9 10">Miyake</strain>
    </source>
</reference>
<dbReference type="EMBL" id="BDSA01000001">
    <property type="protein sequence ID" value="GBE59781.1"/>
    <property type="molecule type" value="Genomic_DNA"/>
</dbReference>
<keyword evidence="10" id="KW-1185">Reference proteome</keyword>
<dbReference type="SUPFAM" id="SSF82051">
    <property type="entry name" value="Obg GTP-binding protein N-terminal domain"/>
    <property type="match status" value="1"/>
</dbReference>
<feature type="compositionally biased region" description="Polar residues" evidence="5">
    <location>
        <begin position="499"/>
        <end position="513"/>
    </location>
</feature>
<dbReference type="InterPro" id="IPR006074">
    <property type="entry name" value="GTP1-OBG_CS"/>
</dbReference>
<dbReference type="RefSeq" id="XP_028866024.1">
    <property type="nucleotide sequence ID" value="XM_029010191.1"/>
</dbReference>
<evidence type="ECO:0000259" key="7">
    <source>
        <dbReference type="PROSITE" id="PS51881"/>
    </source>
</evidence>
<feature type="domain" description="OBG-type G" evidence="6">
    <location>
        <begin position="296"/>
        <end position="705"/>
    </location>
</feature>
<accession>A0A2H6K9W1</accession>
<dbReference type="InterPro" id="IPR006073">
    <property type="entry name" value="GTP-bd"/>
</dbReference>
<dbReference type="OrthoDB" id="347018at2759"/>
<dbReference type="PANTHER" id="PTHR11702:SF44">
    <property type="entry name" value="GTP-BINDING PROTEIN OBGC, CHLOROPLASTIC"/>
    <property type="match status" value="1"/>
</dbReference>
<dbReference type="FunFam" id="2.70.210.12:FF:000001">
    <property type="entry name" value="GTPase Obg"/>
    <property type="match status" value="1"/>
</dbReference>
<dbReference type="Gene3D" id="3.30.300.350">
    <property type="entry name" value="GTP-binding protein OBG, C-terminal domain"/>
    <property type="match status" value="1"/>
</dbReference>
<dbReference type="GO" id="GO:0003924">
    <property type="term" value="F:GTPase activity"/>
    <property type="evidence" value="ECO:0007669"/>
    <property type="project" value="InterPro"/>
</dbReference>